<keyword evidence="3" id="KW-1185">Reference proteome</keyword>
<dbReference type="EnsemblPlants" id="evm.model.05.1135">
    <property type="protein sequence ID" value="cds.evm.model.05.1135"/>
    <property type="gene ID" value="evm.TU.05.1135"/>
</dbReference>
<reference evidence="2" key="1">
    <citation type="submission" date="2018-11" db="EMBL/GenBank/DDBJ databases">
        <authorList>
            <person name="Grassa J C."/>
        </authorList>
    </citation>
    <scope>NUCLEOTIDE SEQUENCE [LARGE SCALE GENOMIC DNA]</scope>
</reference>
<feature type="transmembrane region" description="Helical" evidence="1">
    <location>
        <begin position="85"/>
        <end position="113"/>
    </location>
</feature>
<feature type="transmembrane region" description="Helical" evidence="1">
    <location>
        <begin position="41"/>
        <end position="65"/>
    </location>
</feature>
<protein>
    <submittedName>
        <fullName evidence="2">Uncharacterized protein</fullName>
    </submittedName>
</protein>
<name>A0A803PK60_CANSA</name>
<organism evidence="2 3">
    <name type="scientific">Cannabis sativa</name>
    <name type="common">Hemp</name>
    <name type="synonym">Marijuana</name>
    <dbReference type="NCBI Taxonomy" id="3483"/>
    <lineage>
        <taxon>Eukaryota</taxon>
        <taxon>Viridiplantae</taxon>
        <taxon>Streptophyta</taxon>
        <taxon>Embryophyta</taxon>
        <taxon>Tracheophyta</taxon>
        <taxon>Spermatophyta</taxon>
        <taxon>Magnoliopsida</taxon>
        <taxon>eudicotyledons</taxon>
        <taxon>Gunneridae</taxon>
        <taxon>Pentapetalae</taxon>
        <taxon>rosids</taxon>
        <taxon>fabids</taxon>
        <taxon>Rosales</taxon>
        <taxon>Cannabaceae</taxon>
        <taxon>Cannabis</taxon>
    </lineage>
</organism>
<evidence type="ECO:0000313" key="3">
    <source>
        <dbReference type="Proteomes" id="UP000596661"/>
    </source>
</evidence>
<dbReference type="EMBL" id="UZAU01000498">
    <property type="status" value="NOT_ANNOTATED_CDS"/>
    <property type="molecule type" value="Genomic_DNA"/>
</dbReference>
<sequence>MSASLLMARLHCPLSGSSSELLDGIFSFLALNKARVGRPIIVLKANGMLITTNCAINVLVMGFSATVKGSWMYPMSAMPWQKKPFITWVQATILIETINVAFASSILATGGLAGTTSVGLDIQQVLGLYNTLRLPIVNLISCLGLYDSLP</sequence>
<keyword evidence="1" id="KW-0472">Membrane</keyword>
<keyword evidence="1" id="KW-0812">Transmembrane</keyword>
<dbReference type="AlphaFoldDB" id="A0A803PK60"/>
<keyword evidence="1" id="KW-1133">Transmembrane helix</keyword>
<evidence type="ECO:0000313" key="2">
    <source>
        <dbReference type="EnsemblPlants" id="cds.evm.model.05.1135"/>
    </source>
</evidence>
<dbReference type="Gramene" id="evm.model.05.1135">
    <property type="protein sequence ID" value="cds.evm.model.05.1135"/>
    <property type="gene ID" value="evm.TU.05.1135"/>
</dbReference>
<dbReference type="Proteomes" id="UP000596661">
    <property type="component" value="Chromosome 5"/>
</dbReference>
<evidence type="ECO:0000256" key="1">
    <source>
        <dbReference type="SAM" id="Phobius"/>
    </source>
</evidence>
<reference evidence="2" key="2">
    <citation type="submission" date="2021-03" db="UniProtKB">
        <authorList>
            <consortium name="EnsemblPlants"/>
        </authorList>
    </citation>
    <scope>IDENTIFICATION</scope>
</reference>
<accession>A0A803PK60</accession>
<proteinExistence type="predicted"/>